<dbReference type="STRING" id="410332.SAMN04488550_3220"/>
<feature type="transmembrane region" description="Helical" evidence="1">
    <location>
        <begin position="62"/>
        <end position="82"/>
    </location>
</feature>
<organism evidence="2 3">
    <name type="scientific">Gordonia malaquae NBRC 108250</name>
    <dbReference type="NCBI Taxonomy" id="1223542"/>
    <lineage>
        <taxon>Bacteria</taxon>
        <taxon>Bacillati</taxon>
        <taxon>Actinomycetota</taxon>
        <taxon>Actinomycetes</taxon>
        <taxon>Mycobacteriales</taxon>
        <taxon>Gordoniaceae</taxon>
        <taxon>Gordonia</taxon>
    </lineage>
</organism>
<proteinExistence type="predicted"/>
<dbReference type="OrthoDB" id="4376916at2"/>
<protein>
    <submittedName>
        <fullName evidence="2">Uncharacterized protein</fullName>
    </submittedName>
</protein>
<dbReference type="EMBL" id="BAOP01000011">
    <property type="protein sequence ID" value="GAC79685.1"/>
    <property type="molecule type" value="Genomic_DNA"/>
</dbReference>
<gene>
    <name evidence="2" type="ORF">GM1_011_01140</name>
</gene>
<keyword evidence="1" id="KW-1133">Transmembrane helix</keyword>
<name>M3UJI1_GORML</name>
<accession>M3UJI1</accession>
<keyword evidence="3" id="KW-1185">Reference proteome</keyword>
<dbReference type="RefSeq" id="WP_008378251.1">
    <property type="nucleotide sequence ID" value="NZ_BAOP01000011.1"/>
</dbReference>
<dbReference type="Proteomes" id="UP000035009">
    <property type="component" value="Unassembled WGS sequence"/>
</dbReference>
<evidence type="ECO:0000313" key="3">
    <source>
        <dbReference type="Proteomes" id="UP000035009"/>
    </source>
</evidence>
<evidence type="ECO:0000313" key="2">
    <source>
        <dbReference type="EMBL" id="GAC79685.1"/>
    </source>
</evidence>
<dbReference type="AlphaFoldDB" id="M3UJI1"/>
<reference evidence="2 3" key="1">
    <citation type="submission" date="2013-02" db="EMBL/GenBank/DDBJ databases">
        <title>Whole genome shotgun sequence of Gordonia malaquae NBRC 108250.</title>
        <authorList>
            <person name="Yoshida I."/>
            <person name="Hosoyama A."/>
            <person name="Tsuchikane K."/>
            <person name="Ando Y."/>
            <person name="Baba S."/>
            <person name="Ohji S."/>
            <person name="Hamada M."/>
            <person name="Tamura T."/>
            <person name="Yamazoe A."/>
            <person name="Yamazaki S."/>
            <person name="Fujita N."/>
        </authorList>
    </citation>
    <scope>NUCLEOTIDE SEQUENCE [LARGE SCALE GENOMIC DNA]</scope>
    <source>
        <strain evidence="2 3">NBRC 108250</strain>
    </source>
</reference>
<comment type="caution">
    <text evidence="2">The sequence shown here is derived from an EMBL/GenBank/DDBJ whole genome shotgun (WGS) entry which is preliminary data.</text>
</comment>
<keyword evidence="1" id="KW-0472">Membrane</keyword>
<sequence length="117" mass="12178">MTAGDRVELAVLTVCGFVLGVVTVFYLNVLVGTAPLPVSALAAAVGNVVLLQLAAQITGSPWRYAPLIAWVLVALVALLPGVNGNGALIYDWRALLLLFCGVGVPALAQSMNRLNHL</sequence>
<feature type="transmembrane region" description="Helical" evidence="1">
    <location>
        <begin position="34"/>
        <end position="55"/>
    </location>
</feature>
<keyword evidence="1" id="KW-0812">Transmembrane</keyword>
<dbReference type="eggNOG" id="ENOG50344NN">
    <property type="taxonomic scope" value="Bacteria"/>
</dbReference>
<evidence type="ECO:0000256" key="1">
    <source>
        <dbReference type="SAM" id="Phobius"/>
    </source>
</evidence>
<feature type="transmembrane region" description="Helical" evidence="1">
    <location>
        <begin position="7"/>
        <end position="28"/>
    </location>
</feature>